<dbReference type="OrthoDB" id="3222453at2759"/>
<gene>
    <name evidence="2" type="ORF">PILCRDRAFT_823088</name>
</gene>
<accession>A0A0C3FK73</accession>
<proteinExistence type="predicted"/>
<reference evidence="3" key="2">
    <citation type="submission" date="2015-01" db="EMBL/GenBank/DDBJ databases">
        <title>Evolutionary Origins and Diversification of the Mycorrhizal Mutualists.</title>
        <authorList>
            <consortium name="DOE Joint Genome Institute"/>
            <consortium name="Mycorrhizal Genomics Consortium"/>
            <person name="Kohler A."/>
            <person name="Kuo A."/>
            <person name="Nagy L.G."/>
            <person name="Floudas D."/>
            <person name="Copeland A."/>
            <person name="Barry K.W."/>
            <person name="Cichocki N."/>
            <person name="Veneault-Fourrey C."/>
            <person name="LaButti K."/>
            <person name="Lindquist E.A."/>
            <person name="Lipzen A."/>
            <person name="Lundell T."/>
            <person name="Morin E."/>
            <person name="Murat C."/>
            <person name="Riley R."/>
            <person name="Ohm R."/>
            <person name="Sun H."/>
            <person name="Tunlid A."/>
            <person name="Henrissat B."/>
            <person name="Grigoriev I.V."/>
            <person name="Hibbett D.S."/>
            <person name="Martin F."/>
        </authorList>
    </citation>
    <scope>NUCLEOTIDE SEQUENCE [LARGE SCALE GENOMIC DNA]</scope>
    <source>
        <strain evidence="3">F 1598</strain>
    </source>
</reference>
<dbReference type="InParanoid" id="A0A0C3FK73"/>
<protein>
    <submittedName>
        <fullName evidence="2">Uncharacterized protein</fullName>
    </submittedName>
</protein>
<dbReference type="HOGENOM" id="CLU_021108_5_1_1"/>
<dbReference type="EMBL" id="KN833007">
    <property type="protein sequence ID" value="KIM79911.1"/>
    <property type="molecule type" value="Genomic_DNA"/>
</dbReference>
<organism evidence="2 3">
    <name type="scientific">Piloderma croceum (strain F 1598)</name>
    <dbReference type="NCBI Taxonomy" id="765440"/>
    <lineage>
        <taxon>Eukaryota</taxon>
        <taxon>Fungi</taxon>
        <taxon>Dikarya</taxon>
        <taxon>Basidiomycota</taxon>
        <taxon>Agaricomycotina</taxon>
        <taxon>Agaricomycetes</taxon>
        <taxon>Agaricomycetidae</taxon>
        <taxon>Atheliales</taxon>
        <taxon>Atheliaceae</taxon>
        <taxon>Piloderma</taxon>
    </lineage>
</organism>
<feature type="non-terminal residue" evidence="2">
    <location>
        <position position="238"/>
    </location>
</feature>
<evidence type="ECO:0000313" key="2">
    <source>
        <dbReference type="EMBL" id="KIM79911.1"/>
    </source>
</evidence>
<sequence length="238" mass="25605">MSCTDGASEIYAKLLLLEKLGYPLWYPEPSEDASEMHRTSGVRIGDVGNITGVGQFEFYFNVHDEATDPSGWQVWNRGYEYSKPNVRSPGTVVKRGAVTQVSLKADLSTSAIGSIGLGSGVDITCSADDSAILVLPDGATSRDLRRIAEYLDNLTDDMTSRLLDRARSESVLLVTGYTKSCSWGVAAVSNTSKQGSLSLSFNATTKVGGNLTGSYEWQSTSDGHHREGPRPPSIADNQ</sequence>
<name>A0A0C3FK73_PILCF</name>
<reference evidence="2 3" key="1">
    <citation type="submission" date="2014-04" db="EMBL/GenBank/DDBJ databases">
        <authorList>
            <consortium name="DOE Joint Genome Institute"/>
            <person name="Kuo A."/>
            <person name="Tarkka M."/>
            <person name="Buscot F."/>
            <person name="Kohler A."/>
            <person name="Nagy L.G."/>
            <person name="Floudas D."/>
            <person name="Copeland A."/>
            <person name="Barry K.W."/>
            <person name="Cichocki N."/>
            <person name="Veneault-Fourrey C."/>
            <person name="LaButti K."/>
            <person name="Lindquist E.A."/>
            <person name="Lipzen A."/>
            <person name="Lundell T."/>
            <person name="Morin E."/>
            <person name="Murat C."/>
            <person name="Sun H."/>
            <person name="Tunlid A."/>
            <person name="Henrissat B."/>
            <person name="Grigoriev I.V."/>
            <person name="Hibbett D.S."/>
            <person name="Martin F."/>
            <person name="Nordberg H.P."/>
            <person name="Cantor M.N."/>
            <person name="Hua S.X."/>
        </authorList>
    </citation>
    <scope>NUCLEOTIDE SEQUENCE [LARGE SCALE GENOMIC DNA]</scope>
    <source>
        <strain evidence="2 3">F 1598</strain>
    </source>
</reference>
<keyword evidence="3" id="KW-1185">Reference proteome</keyword>
<evidence type="ECO:0000313" key="3">
    <source>
        <dbReference type="Proteomes" id="UP000054166"/>
    </source>
</evidence>
<feature type="region of interest" description="Disordered" evidence="1">
    <location>
        <begin position="218"/>
        <end position="238"/>
    </location>
</feature>
<dbReference type="STRING" id="765440.A0A0C3FK73"/>
<evidence type="ECO:0000256" key="1">
    <source>
        <dbReference type="SAM" id="MobiDB-lite"/>
    </source>
</evidence>
<dbReference type="Proteomes" id="UP000054166">
    <property type="component" value="Unassembled WGS sequence"/>
</dbReference>
<dbReference type="AlphaFoldDB" id="A0A0C3FK73"/>